<evidence type="ECO:0000313" key="4">
    <source>
        <dbReference type="Proteomes" id="UP000660262"/>
    </source>
</evidence>
<dbReference type="InterPro" id="IPR023696">
    <property type="entry name" value="Ureohydrolase_dom_sf"/>
</dbReference>
<dbReference type="SUPFAM" id="SSF52768">
    <property type="entry name" value="Arginase/deacetylase"/>
    <property type="match status" value="1"/>
</dbReference>
<dbReference type="GO" id="GO:0000118">
    <property type="term" value="C:histone deacetylase complex"/>
    <property type="evidence" value="ECO:0007669"/>
    <property type="project" value="TreeGrafter"/>
</dbReference>
<dbReference type="EMBL" id="BNJQ01000011">
    <property type="protein sequence ID" value="GHP05932.1"/>
    <property type="molecule type" value="Genomic_DNA"/>
</dbReference>
<protein>
    <recommendedName>
        <fullName evidence="2">Histone deacetylase domain-containing protein</fullName>
    </recommendedName>
</protein>
<dbReference type="PANTHER" id="PTHR10625:SF11">
    <property type="entry name" value="HISTONE DEACETYLASE 14, CHLOROPLASTIC"/>
    <property type="match status" value="1"/>
</dbReference>
<dbReference type="InterPro" id="IPR037138">
    <property type="entry name" value="His_deacetylse_dom_sf"/>
</dbReference>
<dbReference type="InterPro" id="IPR023801">
    <property type="entry name" value="His_deacetylse_dom"/>
</dbReference>
<name>A0A830HGP3_9CHLO</name>
<proteinExistence type="predicted"/>
<dbReference type="OrthoDB" id="424012at2759"/>
<dbReference type="InterPro" id="IPR000286">
    <property type="entry name" value="HDACs"/>
</dbReference>
<feature type="domain" description="Histone deacetylase" evidence="2">
    <location>
        <begin position="83"/>
        <end position="369"/>
    </location>
</feature>
<evidence type="ECO:0000256" key="1">
    <source>
        <dbReference type="SAM" id="MobiDB-lite"/>
    </source>
</evidence>
<gene>
    <name evidence="3" type="ORF">PPROV_000467900</name>
</gene>
<dbReference type="GO" id="GO:0005737">
    <property type="term" value="C:cytoplasm"/>
    <property type="evidence" value="ECO:0007669"/>
    <property type="project" value="TreeGrafter"/>
</dbReference>
<reference evidence="3" key="1">
    <citation type="submission" date="2020-10" db="EMBL/GenBank/DDBJ databases">
        <title>Unveiling of a novel bifunctional photoreceptor, Dualchrome1, isolated from a cosmopolitan green alga.</title>
        <authorList>
            <person name="Suzuki S."/>
            <person name="Kawachi M."/>
        </authorList>
    </citation>
    <scope>NUCLEOTIDE SEQUENCE</scope>
    <source>
        <strain evidence="3">NIES 2893</strain>
    </source>
</reference>
<evidence type="ECO:0000313" key="3">
    <source>
        <dbReference type="EMBL" id="GHP05932.1"/>
    </source>
</evidence>
<dbReference type="GO" id="GO:0040029">
    <property type="term" value="P:epigenetic regulation of gene expression"/>
    <property type="evidence" value="ECO:0007669"/>
    <property type="project" value="TreeGrafter"/>
</dbReference>
<sequence>MVSAQKKLNSTGRRSGRWRTSERCRCRAAQELDSLKLLYAASSGDGHTMPGHPECFARSNAALNGLNTALEEANQATVNDASTPRDLEQLKNALANGVDYDEATDELLQLVHVPAYVEGLRELLPRAREAGCMTIETGGPTYFTPYSVMAAVSAVGAACAVADEIVAFNNAAVSTPAGLVLTRPPGHHAVPGGPKGFCLYNGAAVVARHVQQKHNCDKVVVIDFDVHYGNGTADAFRDDSSVLYASMHQERIFPFEGNIDEVGQGEGEGCNLALPLPAGTGRTLAFESWDTVIAPKAREFLRDAKKCFVVISAGFDAHFLDPTAQFMWDASDYYHLARRARELAGECAGGRLLYIMEGGYHVDNGNEASRGVGGALGVSIAELTRSTLGLASLEETLAARGNQVEASAPEKKAGLFGNMFGGGGGGAKVDPVEASRFALYGRAPRPDEPMELGMDILHRARQIHGI</sequence>
<dbReference type="GO" id="GO:0004407">
    <property type="term" value="F:histone deacetylase activity"/>
    <property type="evidence" value="ECO:0007669"/>
    <property type="project" value="TreeGrafter"/>
</dbReference>
<organism evidence="3 4">
    <name type="scientific">Pycnococcus provasolii</name>
    <dbReference type="NCBI Taxonomy" id="41880"/>
    <lineage>
        <taxon>Eukaryota</taxon>
        <taxon>Viridiplantae</taxon>
        <taxon>Chlorophyta</taxon>
        <taxon>Pseudoscourfieldiophyceae</taxon>
        <taxon>Pseudoscourfieldiales</taxon>
        <taxon>Pycnococcaceae</taxon>
        <taxon>Pycnococcus</taxon>
    </lineage>
</organism>
<keyword evidence="4" id="KW-1185">Reference proteome</keyword>
<dbReference type="AlphaFoldDB" id="A0A830HGP3"/>
<comment type="caution">
    <text evidence="3">The sequence shown here is derived from an EMBL/GenBank/DDBJ whole genome shotgun (WGS) entry which is preliminary data.</text>
</comment>
<dbReference type="CDD" id="cd09992">
    <property type="entry name" value="HDAC_classII"/>
    <property type="match status" value="1"/>
</dbReference>
<dbReference type="Pfam" id="PF00850">
    <property type="entry name" value="Hist_deacetyl"/>
    <property type="match status" value="1"/>
</dbReference>
<dbReference type="PANTHER" id="PTHR10625">
    <property type="entry name" value="HISTONE DEACETYLASE HDAC1-RELATED"/>
    <property type="match status" value="1"/>
</dbReference>
<evidence type="ECO:0000259" key="2">
    <source>
        <dbReference type="Pfam" id="PF00850"/>
    </source>
</evidence>
<dbReference type="Gene3D" id="3.40.800.20">
    <property type="entry name" value="Histone deacetylase domain"/>
    <property type="match status" value="1"/>
</dbReference>
<dbReference type="PRINTS" id="PR01270">
    <property type="entry name" value="HDASUPER"/>
</dbReference>
<accession>A0A830HGP3</accession>
<feature type="region of interest" description="Disordered" evidence="1">
    <location>
        <begin position="1"/>
        <end position="20"/>
    </location>
</feature>
<dbReference type="Proteomes" id="UP000660262">
    <property type="component" value="Unassembled WGS sequence"/>
</dbReference>